<evidence type="ECO:0000256" key="1">
    <source>
        <dbReference type="ARBA" id="ARBA00007894"/>
    </source>
</evidence>
<evidence type="ECO:0000256" key="2">
    <source>
        <dbReference type="ARBA" id="ARBA00022598"/>
    </source>
</evidence>
<keyword evidence="4 7" id="KW-0067">ATP-binding</keyword>
<keyword evidence="7" id="KW-0963">Cytoplasm</keyword>
<comment type="similarity">
    <text evidence="1 7">Belongs to the class-I aminoacyl-tRNA synthetase family. Glutamate--tRNA ligase type 1 subfamily.</text>
</comment>
<accession>A0ABP6XFX4</accession>
<dbReference type="PANTHER" id="PTHR43311:SF2">
    <property type="entry name" value="GLUTAMATE--TRNA LIGASE, MITOCHONDRIAL-RELATED"/>
    <property type="match status" value="1"/>
</dbReference>
<dbReference type="SUPFAM" id="SSF48163">
    <property type="entry name" value="An anticodon-binding domain of class I aminoacyl-tRNA synthetases"/>
    <property type="match status" value="1"/>
</dbReference>
<dbReference type="Gene3D" id="1.10.1160.10">
    <property type="entry name" value="Glutamyl-trna Synthetase, Domain 2"/>
    <property type="match status" value="1"/>
</dbReference>
<dbReference type="NCBIfam" id="TIGR00464">
    <property type="entry name" value="gltX_bact"/>
    <property type="match status" value="1"/>
</dbReference>
<dbReference type="PROSITE" id="PS00178">
    <property type="entry name" value="AA_TRNA_LIGASE_I"/>
    <property type="match status" value="1"/>
</dbReference>
<dbReference type="PANTHER" id="PTHR43311">
    <property type="entry name" value="GLUTAMATE--TRNA LIGASE"/>
    <property type="match status" value="1"/>
</dbReference>
<gene>
    <name evidence="7 10" type="primary">gltX</name>
    <name evidence="10" type="ORF">GCM10022395_15940</name>
</gene>
<evidence type="ECO:0000256" key="3">
    <source>
        <dbReference type="ARBA" id="ARBA00022741"/>
    </source>
</evidence>
<dbReference type="PRINTS" id="PR00987">
    <property type="entry name" value="TRNASYNTHGLU"/>
</dbReference>
<feature type="domain" description="Glutamyl/glutaminyl-tRNA synthetase class Ib catalytic" evidence="8">
    <location>
        <begin position="4"/>
        <end position="346"/>
    </location>
</feature>
<evidence type="ECO:0000256" key="5">
    <source>
        <dbReference type="ARBA" id="ARBA00022917"/>
    </source>
</evidence>
<dbReference type="InterPro" id="IPR001412">
    <property type="entry name" value="aa-tRNA-synth_I_CS"/>
</dbReference>
<dbReference type="InterPro" id="IPR020061">
    <property type="entry name" value="Glu_tRNA_lig_a-bdl"/>
</dbReference>
<evidence type="ECO:0000313" key="10">
    <source>
        <dbReference type="EMBL" id="GAA3566394.1"/>
    </source>
</evidence>
<dbReference type="CDD" id="cd00808">
    <property type="entry name" value="GluRS_core"/>
    <property type="match status" value="1"/>
</dbReference>
<comment type="subunit">
    <text evidence="7">Monomer.</text>
</comment>
<dbReference type="EC" id="6.1.1.17" evidence="7"/>
<protein>
    <recommendedName>
        <fullName evidence="7">Glutamate--tRNA ligase</fullName>
        <ecNumber evidence="7">6.1.1.17</ecNumber>
    </recommendedName>
    <alternativeName>
        <fullName evidence="7">Glutamyl-tRNA synthetase</fullName>
        <shortName evidence="7">GluRS</shortName>
    </alternativeName>
</protein>
<keyword evidence="3 7" id="KW-0547">Nucleotide-binding</keyword>
<dbReference type="InterPro" id="IPR008925">
    <property type="entry name" value="aa_tRNA-synth_I_cd-bd_sf"/>
</dbReference>
<dbReference type="Gene3D" id="3.90.800.10">
    <property type="entry name" value="Glutamyl-tRNA Synthetase, Domain 3"/>
    <property type="match status" value="1"/>
</dbReference>
<evidence type="ECO:0000256" key="7">
    <source>
        <dbReference type="HAMAP-Rule" id="MF_00022"/>
    </source>
</evidence>
<keyword evidence="5 7" id="KW-0648">Protein biosynthesis</keyword>
<dbReference type="RefSeq" id="WP_345005389.1">
    <property type="nucleotide sequence ID" value="NZ_BAABCY010000036.1"/>
</dbReference>
<evidence type="ECO:0000259" key="8">
    <source>
        <dbReference type="Pfam" id="PF00749"/>
    </source>
</evidence>
<comment type="subcellular location">
    <subcellularLocation>
        <location evidence="7">Cytoplasm</location>
    </subcellularLocation>
</comment>
<comment type="function">
    <text evidence="7">Catalyzes the attachment of glutamate to tRNA(Glu) in a two-step reaction: glutamate is first activated by ATP to form Glu-AMP and then transferred to the acceptor end of tRNA(Glu).</text>
</comment>
<dbReference type="Pfam" id="PF00749">
    <property type="entry name" value="tRNA-synt_1c"/>
    <property type="match status" value="1"/>
</dbReference>
<dbReference type="Proteomes" id="UP001500954">
    <property type="component" value="Unassembled WGS sequence"/>
</dbReference>
<name>A0ABP6XFX4_9FLAO</name>
<feature type="binding site" evidence="7">
    <location>
        <position position="263"/>
    </location>
    <ligand>
        <name>ATP</name>
        <dbReference type="ChEBI" id="CHEBI:30616"/>
    </ligand>
</feature>
<evidence type="ECO:0000256" key="6">
    <source>
        <dbReference type="ARBA" id="ARBA00023146"/>
    </source>
</evidence>
<feature type="short sequence motif" description="'HIGH' region" evidence="7">
    <location>
        <begin position="11"/>
        <end position="21"/>
    </location>
</feature>
<feature type="domain" description="Aminoacyl-tRNA synthetase class I anticodon-binding" evidence="9">
    <location>
        <begin position="372"/>
        <end position="500"/>
    </location>
</feature>
<dbReference type="InterPro" id="IPR045462">
    <property type="entry name" value="aa-tRNA-synth_I_cd-bd"/>
</dbReference>
<dbReference type="InterPro" id="IPR049940">
    <property type="entry name" value="GluQ/Sye"/>
</dbReference>
<keyword evidence="6 7" id="KW-0030">Aminoacyl-tRNA synthetase</keyword>
<dbReference type="Gene3D" id="1.10.10.350">
    <property type="match status" value="1"/>
</dbReference>
<evidence type="ECO:0000313" key="11">
    <source>
        <dbReference type="Proteomes" id="UP001500954"/>
    </source>
</evidence>
<evidence type="ECO:0000256" key="4">
    <source>
        <dbReference type="ARBA" id="ARBA00022840"/>
    </source>
</evidence>
<dbReference type="Pfam" id="PF19269">
    <property type="entry name" value="Anticodon_2"/>
    <property type="match status" value="1"/>
</dbReference>
<reference evidence="11" key="1">
    <citation type="journal article" date="2019" name="Int. J. Syst. Evol. Microbiol.">
        <title>The Global Catalogue of Microorganisms (GCM) 10K type strain sequencing project: providing services to taxonomists for standard genome sequencing and annotation.</title>
        <authorList>
            <consortium name="The Broad Institute Genomics Platform"/>
            <consortium name="The Broad Institute Genome Sequencing Center for Infectious Disease"/>
            <person name="Wu L."/>
            <person name="Ma J."/>
        </authorList>
    </citation>
    <scope>NUCLEOTIDE SEQUENCE [LARGE SCALE GENOMIC DNA]</scope>
    <source>
        <strain evidence="11">JCM 17111</strain>
    </source>
</reference>
<dbReference type="Gene3D" id="3.40.50.620">
    <property type="entry name" value="HUPs"/>
    <property type="match status" value="1"/>
</dbReference>
<dbReference type="HAMAP" id="MF_00022">
    <property type="entry name" value="Glu_tRNA_synth_type1"/>
    <property type="match status" value="1"/>
</dbReference>
<dbReference type="InterPro" id="IPR004527">
    <property type="entry name" value="Glu-tRNA-ligase_bac/mito"/>
</dbReference>
<dbReference type="InterPro" id="IPR033910">
    <property type="entry name" value="GluRS_core"/>
</dbReference>
<dbReference type="GO" id="GO:0016874">
    <property type="term" value="F:ligase activity"/>
    <property type="evidence" value="ECO:0007669"/>
    <property type="project" value="UniProtKB-KW"/>
</dbReference>
<dbReference type="EMBL" id="BAABCY010000036">
    <property type="protein sequence ID" value="GAA3566394.1"/>
    <property type="molecule type" value="Genomic_DNA"/>
</dbReference>
<dbReference type="InterPro" id="IPR020058">
    <property type="entry name" value="Glu/Gln-tRNA-synth_Ib_cat-dom"/>
</dbReference>
<comment type="catalytic activity">
    <reaction evidence="7">
        <text>tRNA(Glu) + L-glutamate + ATP = L-glutamyl-tRNA(Glu) + AMP + diphosphate</text>
        <dbReference type="Rhea" id="RHEA:23540"/>
        <dbReference type="Rhea" id="RHEA-COMP:9663"/>
        <dbReference type="Rhea" id="RHEA-COMP:9680"/>
        <dbReference type="ChEBI" id="CHEBI:29985"/>
        <dbReference type="ChEBI" id="CHEBI:30616"/>
        <dbReference type="ChEBI" id="CHEBI:33019"/>
        <dbReference type="ChEBI" id="CHEBI:78442"/>
        <dbReference type="ChEBI" id="CHEBI:78520"/>
        <dbReference type="ChEBI" id="CHEBI:456215"/>
        <dbReference type="EC" id="6.1.1.17"/>
    </reaction>
</comment>
<dbReference type="InterPro" id="IPR020751">
    <property type="entry name" value="aa-tRNA-synth_I_codon-bd_sub2"/>
</dbReference>
<comment type="caution">
    <text evidence="7">Lacks conserved residue(s) required for the propagation of feature annotation.</text>
</comment>
<dbReference type="InterPro" id="IPR014729">
    <property type="entry name" value="Rossmann-like_a/b/a_fold"/>
</dbReference>
<organism evidence="10 11">
    <name type="scientific">Snuella lapsa</name>
    <dbReference type="NCBI Taxonomy" id="870481"/>
    <lineage>
        <taxon>Bacteria</taxon>
        <taxon>Pseudomonadati</taxon>
        <taxon>Bacteroidota</taxon>
        <taxon>Flavobacteriia</taxon>
        <taxon>Flavobacteriales</taxon>
        <taxon>Flavobacteriaceae</taxon>
        <taxon>Snuella</taxon>
    </lineage>
</organism>
<evidence type="ECO:0000259" key="9">
    <source>
        <dbReference type="Pfam" id="PF19269"/>
    </source>
</evidence>
<keyword evidence="2 7" id="KW-0436">Ligase</keyword>
<sequence>MTKNVRVRFAPSPTGPLHIGGVRTALFNYLFAKKHNGKFILRIEDTDQNRYVPGAEDYIIEALNWCNIPFDEGPGKNETFGPYRQSERKDLYKAYAEKLIASGDAYYAFDTAESLDFHRKDHELKGKTFIYNWHNRMKLNNSLSLSEADVKSKLDAGDDYVIRFKSPQDEILHLKDLIRGDIKIDTNILDDKVLFKSDGMPTYHLANIVDDHLMEISHVIRGEEWLPSLALHQQLYTAFGWEAPQFAHLPLILKPTGKGKLSKRDGDKLGFPVFPLQWQDPKTQDISRGYREDGYFADAMINFLAFLGWNPGTEQEIFSLDELIETFDLSRVNKSGARFDPDKIKWFNHHYMQEQSNDNLAQAFKSQHTALTDIDVNYIALVVGLVKERANFVSDFWDLCHYFFQAPKTYDEKAAKKALKEETPKLMTEVIALIDSVGDDYNAESLQSVIKGWISSNEIGFGKIMMPLRLALVGALQGPDVFDIMYLIGKDETIKRIEAMMHQL</sequence>
<keyword evidence="11" id="KW-1185">Reference proteome</keyword>
<comment type="caution">
    <text evidence="10">The sequence shown here is derived from an EMBL/GenBank/DDBJ whole genome shotgun (WGS) entry which is preliminary data.</text>
</comment>
<dbReference type="SUPFAM" id="SSF52374">
    <property type="entry name" value="Nucleotidylyl transferase"/>
    <property type="match status" value="1"/>
</dbReference>
<dbReference type="InterPro" id="IPR000924">
    <property type="entry name" value="Glu/Gln-tRNA-synth"/>
</dbReference>
<feature type="short sequence motif" description="'KMSKS' region" evidence="7">
    <location>
        <begin position="260"/>
        <end position="264"/>
    </location>
</feature>
<proteinExistence type="inferred from homology"/>